<sequence length="414" mass="44399">TINISIEALSTGATKFSYNALEDAKDESISRGNVSGLNELGNYAFETSKALFVIDSKDHLSVRGANRNEIDTVVANKQAGKVSTANILSGTSNKQGLTVGTVIKVTGAQRGIDSFNVKNYGEYIIIKITHTATGSSEYCNEFEAVSSGIAILPEPSVALPEASPQLATVLSNEDPAQKGRVQVQFQWQTAGMKTSWIRVMTPDAGSSDNHAQNRGQVFIPEIGDQVMVGFRYNDPNRPFVMGSLFNGTTGAGGQDQNNIKSIITKSGHVLEFNDTNNSESITITDKNNNIIFIDTANKSIRISAPETIDIEAKNINFRATESITYQAKNMNTQVSEDLVLGVGNNMNTTIEQSYTFQATEVTETIEGSKIIDIQSSLQVNASEVDLIAENGDMNVQGAGVATFQGGSDVKVSKG</sequence>
<dbReference type="Proteomes" id="UP000806077">
    <property type="component" value="Unassembled WGS sequence"/>
</dbReference>
<dbReference type="InterPro" id="IPR037026">
    <property type="entry name" value="Vgr_OB-fold_dom_sf"/>
</dbReference>
<evidence type="ECO:0000313" key="3">
    <source>
        <dbReference type="Proteomes" id="UP000806077"/>
    </source>
</evidence>
<gene>
    <name evidence="2" type="ORF">F7645_12440</name>
</gene>
<feature type="domain" description="Gp5/Type VI secretion system Vgr protein OB-fold" evidence="1">
    <location>
        <begin position="166"/>
        <end position="245"/>
    </location>
</feature>
<name>A0AAP1RH49_9FLAO</name>
<dbReference type="SUPFAM" id="SSF69255">
    <property type="entry name" value="gp5 N-terminal domain-like"/>
    <property type="match status" value="1"/>
</dbReference>
<evidence type="ECO:0000313" key="2">
    <source>
        <dbReference type="EMBL" id="MBE7696226.1"/>
    </source>
</evidence>
<reference evidence="2 3" key="1">
    <citation type="journal article" date="2020" name="Int. J. Syst. Evol. Microbiol.">
        <title>Tenacibaculum piscium sp. nov., isolated from skin ulcers of sea-farmed fish, and description of Tenacibaculum finnmarkense sp. nov. with subdivision into genomovars finnmarkense and ulcerans.</title>
        <authorList>
            <person name="Olsen A.B."/>
            <person name="Spilsberg B."/>
            <person name="Nilsen H.K."/>
            <person name="Lagesen K."/>
            <person name="Gulla S."/>
            <person name="Avendano-Herrera R."/>
            <person name="Irgang R."/>
            <person name="Duchaud E."/>
            <person name="Colquhoun D.J."/>
        </authorList>
    </citation>
    <scope>NUCLEOTIDE SEQUENCE [LARGE SCALE GENOMIC DNA]</scope>
    <source>
        <strain evidence="2 3">TNO037</strain>
    </source>
</reference>
<comment type="caution">
    <text evidence="2">The sequence shown here is derived from an EMBL/GenBank/DDBJ whole genome shotgun (WGS) entry which is preliminary data.</text>
</comment>
<keyword evidence="3" id="KW-1185">Reference proteome</keyword>
<organism evidence="2 3">
    <name type="scientific">Tenacibaculum finnmarkense genomovar finnmarkense</name>
    <dbReference type="NCBI Taxonomy" id="1458503"/>
    <lineage>
        <taxon>Bacteria</taxon>
        <taxon>Pseudomonadati</taxon>
        <taxon>Bacteroidota</taxon>
        <taxon>Flavobacteriia</taxon>
        <taxon>Flavobacteriales</taxon>
        <taxon>Flavobacteriaceae</taxon>
        <taxon>Tenacibaculum</taxon>
        <taxon>Tenacibaculum finnmarkense</taxon>
    </lineage>
</organism>
<proteinExistence type="predicted"/>
<dbReference type="EMBL" id="WXXV01000030">
    <property type="protein sequence ID" value="MBE7696226.1"/>
    <property type="molecule type" value="Genomic_DNA"/>
</dbReference>
<dbReference type="Pfam" id="PF04717">
    <property type="entry name" value="Phage_base_V"/>
    <property type="match status" value="1"/>
</dbReference>
<dbReference type="AlphaFoldDB" id="A0AAP1RH49"/>
<protein>
    <recommendedName>
        <fullName evidence="1">Gp5/Type VI secretion system Vgr protein OB-fold domain-containing protein</fullName>
    </recommendedName>
</protein>
<dbReference type="SUPFAM" id="SSF69349">
    <property type="entry name" value="Phage fibre proteins"/>
    <property type="match status" value="1"/>
</dbReference>
<dbReference type="RefSeq" id="WP_193702220.1">
    <property type="nucleotide sequence ID" value="NZ_WXXT01000030.1"/>
</dbReference>
<dbReference type="Gene3D" id="2.40.50.230">
    <property type="entry name" value="Gp5 N-terminal domain"/>
    <property type="match status" value="1"/>
</dbReference>
<evidence type="ECO:0000259" key="1">
    <source>
        <dbReference type="Pfam" id="PF04717"/>
    </source>
</evidence>
<accession>A0AAP1RH49</accession>
<dbReference type="InterPro" id="IPR006531">
    <property type="entry name" value="Gp5/Vgr_OB"/>
</dbReference>
<feature type="non-terminal residue" evidence="2">
    <location>
        <position position="1"/>
    </location>
</feature>